<keyword evidence="4" id="KW-1185">Reference proteome</keyword>
<feature type="region of interest" description="Disordered" evidence="1">
    <location>
        <begin position="362"/>
        <end position="874"/>
    </location>
</feature>
<feature type="compositionally biased region" description="Polar residues" evidence="1">
    <location>
        <begin position="646"/>
        <end position="655"/>
    </location>
</feature>
<dbReference type="WormBase" id="Y43D4A.5c">
    <property type="protein sequence ID" value="CE50667"/>
    <property type="gene ID" value="WBGene00012791"/>
</dbReference>
<feature type="compositionally biased region" description="Polar residues" evidence="1">
    <location>
        <begin position="613"/>
        <end position="639"/>
    </location>
</feature>
<evidence type="ECO:0000313" key="5">
    <source>
        <dbReference type="WormBase" id="Y43D4A.5c"/>
    </source>
</evidence>
<evidence type="ECO:0000313" key="3">
    <source>
        <dbReference type="EMBL" id="CCG28135.2"/>
    </source>
</evidence>
<feature type="compositionally biased region" description="Polar residues" evidence="1">
    <location>
        <begin position="719"/>
        <end position="741"/>
    </location>
</feature>
<dbReference type="PeptideAtlas" id="H8ESG4"/>
<dbReference type="SMR" id="H8ESG4"/>
<accession>H8ESG4</accession>
<protein>
    <submittedName>
        <fullName evidence="3">Flocculation protein FLO11-like</fullName>
    </submittedName>
</protein>
<dbReference type="Bgee" id="WBGene00012791">
    <property type="expression patterns" value="Expressed in larva"/>
</dbReference>
<dbReference type="OrthoDB" id="5877346at2759"/>
<name>H8ESG4_CAEEL</name>
<feature type="compositionally biased region" description="Low complexity" evidence="1">
    <location>
        <begin position="544"/>
        <end position="565"/>
    </location>
</feature>
<gene>
    <name evidence="3" type="ORF">CELE_Y43D4A.5</name>
    <name evidence="3 5" type="ORF">Y43D4A.5</name>
</gene>
<dbReference type="ExpressionAtlas" id="H8ESG4">
    <property type="expression patterns" value="baseline and differential"/>
</dbReference>
<feature type="region of interest" description="Disordered" evidence="1">
    <location>
        <begin position="916"/>
        <end position="940"/>
    </location>
</feature>
<evidence type="ECO:0007829" key="6">
    <source>
        <dbReference type="PeptideAtlas" id="H8ESG4"/>
    </source>
</evidence>
<feature type="compositionally biased region" description="Basic and acidic residues" evidence="1">
    <location>
        <begin position="370"/>
        <end position="386"/>
    </location>
</feature>
<feature type="compositionally biased region" description="Acidic residues" evidence="1">
    <location>
        <begin position="387"/>
        <end position="420"/>
    </location>
</feature>
<feature type="region of interest" description="Disordered" evidence="1">
    <location>
        <begin position="208"/>
        <end position="227"/>
    </location>
</feature>
<dbReference type="RefSeq" id="NP_001255900.2">
    <property type="nucleotide sequence ID" value="NM_001268971.2"/>
</dbReference>
<feature type="compositionally biased region" description="Polar residues" evidence="1">
    <location>
        <begin position="675"/>
        <end position="696"/>
    </location>
</feature>
<proteinExistence type="evidence at protein level"/>
<feature type="signal peptide" evidence="2">
    <location>
        <begin position="1"/>
        <end position="20"/>
    </location>
</feature>
<feature type="compositionally biased region" description="Polar residues" evidence="1">
    <location>
        <begin position="525"/>
        <end position="534"/>
    </location>
</feature>
<feature type="compositionally biased region" description="Polar residues" evidence="1">
    <location>
        <begin position="208"/>
        <end position="220"/>
    </location>
</feature>
<reference evidence="3 4" key="1">
    <citation type="journal article" date="1998" name="Science">
        <title>Genome sequence of the nematode C. elegans: a platform for investigating biology.</title>
        <authorList>
            <consortium name="The C. elegans sequencing consortium"/>
            <person name="Sulson J.E."/>
            <person name="Waterston R."/>
        </authorList>
    </citation>
    <scope>NUCLEOTIDE SEQUENCE [LARGE SCALE GENOMIC DNA]</scope>
    <source>
        <strain evidence="3 4">Bristol N2</strain>
    </source>
</reference>
<evidence type="ECO:0000313" key="4">
    <source>
        <dbReference type="Proteomes" id="UP000001940"/>
    </source>
</evidence>
<dbReference type="AGR" id="WB:WBGene00012791"/>
<keyword evidence="6" id="KW-1267">Proteomics identification</keyword>
<dbReference type="EMBL" id="BX284604">
    <property type="protein sequence ID" value="CCG28135.2"/>
    <property type="molecule type" value="Genomic_DNA"/>
</dbReference>
<evidence type="ECO:0000256" key="2">
    <source>
        <dbReference type="SAM" id="SignalP"/>
    </source>
</evidence>
<dbReference type="GeneID" id="189854"/>
<dbReference type="Proteomes" id="UP000001940">
    <property type="component" value="Chromosome IV"/>
</dbReference>
<feature type="region of interest" description="Disordered" evidence="1">
    <location>
        <begin position="1257"/>
        <end position="1280"/>
    </location>
</feature>
<feature type="compositionally biased region" description="Low complexity" evidence="1">
    <location>
        <begin position="824"/>
        <end position="834"/>
    </location>
</feature>
<keyword evidence="2" id="KW-0732">Signal</keyword>
<organism evidence="3 4">
    <name type="scientific">Caenorhabditis elegans</name>
    <dbReference type="NCBI Taxonomy" id="6239"/>
    <lineage>
        <taxon>Eukaryota</taxon>
        <taxon>Metazoa</taxon>
        <taxon>Ecdysozoa</taxon>
        <taxon>Nematoda</taxon>
        <taxon>Chromadorea</taxon>
        <taxon>Rhabditida</taxon>
        <taxon>Rhabditina</taxon>
        <taxon>Rhabditomorpha</taxon>
        <taxon>Rhabditoidea</taxon>
        <taxon>Rhabditidae</taxon>
        <taxon>Peloderinae</taxon>
        <taxon>Caenorhabditis</taxon>
    </lineage>
</organism>
<dbReference type="CTD" id="189854"/>
<sequence length="1530" mass="164211">MQSFLFPLIISFYLINSTRGSPKTSAETGNDIEKILLEGNSVKGLTPKSRDVSKKPDKFMEDLIEVQRTYRNLKEKWHRMMEEKTQVIQVASELPTSSTTPVTSSNEQKIDIDVFESPDQFEDVSEDFQKTEFDDEAFVDISATSPPATTKSHVASELDEIQAAIQEAFGTTEAPQPSLFEIIGPTTTKRAEQMDATVTSVKVDQTTPSPANIVQGSTTVKPEVPLSGPGKSLLSTFGGGQSVPFQPVRQKVASPWRRKLQIPSESNEVDPFETTTSSPIPVTSAHVPMTSPPEMMTSPAPMTSSTSVPQHILPTSSFVSSGSNPDALPATNLFRYPDQVKIPFYSPTGALQEVTAPIVVARPTTPEPPFRSDEVQNEIEDAKEKVEEDTEEETGREEDEEEEVEASEDDADGDDDDVEEITATTPRGIENNEDYVEETFSKEEIPQSFGIDKAPDFEKLKPTRPRPKAFGIVPSSSGPKDRELGGPGSQEFESALSKFSTESFGNGPAPSGLAQAFPGSFGSPPGSNTGSVSFGSGHVPSDFGSSPSDLAPAAPGSASSQPGLSDGPLSFGSGNAPSEFGPVPSGSFGSPAGSNNGLVSFGSGPATTDPRVAQSSLAPATPTSNGGPVVLSSGQSSTDFGPVQPGLTQASTGSVDSPHAGLSSFGSGHAPSDFRSAQSAQLQASPGSVGSSSNAGPVSFGSGHAPSEFDMAPTKFGSVPSNIPDSSLASPPGSNDGSASFGSGRGPSDFGLAHALPQVPSIGSPPGSASSMVAHTAPGPLKSHRNVESGHAPADFGSGSVEPLGSPPGPQTRPIGTGQPLPPTSVVSDSTSSLGRPAAPAFGIGRAPPGFSEPLGPTLPPAAAPSKPGSHEPFPTLVEQVESFFSDGEEPESGSSSSLGSFGSVEKIADVPVSQSLQVLEDPVHMPTSRNPRGRTPEPIGIFKTTKLKEINERAYKPPMFPSSLSSEIVQMAPLGNPYAQRTTLPPIGPHGLVEPNMEINSSDMELPAWGAVKDHGIMNKARREYQKEFEQQIRDVRMIDAEINRISEINDAGRSKTSQRCSQVYAHTLSLTQIQKMSHSLGLGDVANVIQKASDLIEHPENDIAQLEVDLEEKRKLIAKIEIILSLSESRAMLFDLLNEQKKIAEKMEIHALDLLQRTNFRSATPSPFSAASDISELSTAVRQVLNANSKKGWSMMKRKLQKKSKIPKQFELIDSADVKIKNSFIDFNKKSGHLQETAEIVEPMLAVNQFGRQPVMSHRRPSPLAPPTMSPNRPSQLAAHHLTASKPLAPPSPENESETVHELIDMLHQDIVQLPPAEEEKICQQVQCDFEKADLCNFESSHDETTRFKFSKSRQIAARQKRSSQLTDDLLAEPSNIADDLLPYTFRAWSIWAGRRATRQKQIDIGPDFSSHNQHFAAVFLEPQQAGILSIPLILSPVSTKIRLRLFEGTRGIRLRICCDRYCPLETEKGLYRGHRSWMKKTVLCPPNTQMLSFECLNDGTDRGACGVDEIFLDSSRCHHFFNGSDQN</sequence>
<feature type="chain" id="PRO_5005683556" evidence="2">
    <location>
        <begin position="21"/>
        <end position="1530"/>
    </location>
</feature>
<feature type="region of interest" description="Disordered" evidence="1">
    <location>
        <begin position="265"/>
        <end position="284"/>
    </location>
</feature>
<evidence type="ECO:0000256" key="1">
    <source>
        <dbReference type="SAM" id="MobiDB-lite"/>
    </source>
</evidence>
<feature type="compositionally biased region" description="Low complexity" evidence="1">
    <location>
        <begin position="760"/>
        <end position="771"/>
    </location>
</feature>